<dbReference type="SUPFAM" id="SSF143011">
    <property type="entry name" value="RelE-like"/>
    <property type="match status" value="1"/>
</dbReference>
<name>A0A399EXW3_9DEIN</name>
<sequence length="97" mass="11193">MIVSFRDRGTEDIFNGVDSREARKTCPKAIWNVARRKLDMLNQAYALNDLKVPPGNRLEALSADRQGQHSIRINEQYRVCFVWTAQGPTEVEITDYH</sequence>
<dbReference type="Pfam" id="PF05015">
    <property type="entry name" value="HigB-like_toxin"/>
    <property type="match status" value="1"/>
</dbReference>
<evidence type="ECO:0000313" key="1">
    <source>
        <dbReference type="EMBL" id="RIH88848.1"/>
    </source>
</evidence>
<reference evidence="1 2" key="1">
    <citation type="submission" date="2018-08" db="EMBL/GenBank/DDBJ databases">
        <title>Meiothermus roseus NBRC 110900 genome sequencing project.</title>
        <authorList>
            <person name="Da Costa M.S."/>
            <person name="Albuquerque L."/>
            <person name="Raposo P."/>
            <person name="Froufe H.J.C."/>
            <person name="Barroso C.S."/>
            <person name="Egas C."/>
        </authorList>
    </citation>
    <scope>NUCLEOTIDE SEQUENCE [LARGE SCALE GENOMIC DNA]</scope>
    <source>
        <strain evidence="1 2">NBRC 110900</strain>
    </source>
</reference>
<protein>
    <submittedName>
        <fullName evidence="1">Toxin HigB-1</fullName>
    </submittedName>
</protein>
<dbReference type="RefSeq" id="WP_119276019.1">
    <property type="nucleotide sequence ID" value="NZ_QWLA01000007.1"/>
</dbReference>
<dbReference type="Gene3D" id="3.30.2310.20">
    <property type="entry name" value="RelE-like"/>
    <property type="match status" value="1"/>
</dbReference>
<dbReference type="InterPro" id="IPR007711">
    <property type="entry name" value="HigB-1"/>
</dbReference>
<dbReference type="EMBL" id="QWLA01000007">
    <property type="protein sequence ID" value="RIH88848.1"/>
    <property type="molecule type" value="Genomic_DNA"/>
</dbReference>
<dbReference type="OrthoDB" id="9801102at2"/>
<dbReference type="PANTHER" id="PTHR40266:SF2">
    <property type="entry name" value="TOXIN HIGB-1"/>
    <property type="match status" value="1"/>
</dbReference>
<dbReference type="InterPro" id="IPR035093">
    <property type="entry name" value="RelE/ParE_toxin_dom_sf"/>
</dbReference>
<dbReference type="PANTHER" id="PTHR40266">
    <property type="entry name" value="TOXIN HIGB-1"/>
    <property type="match status" value="1"/>
</dbReference>
<evidence type="ECO:0000313" key="2">
    <source>
        <dbReference type="Proteomes" id="UP000265341"/>
    </source>
</evidence>
<keyword evidence="2" id="KW-1185">Reference proteome</keyword>
<dbReference type="AlphaFoldDB" id="A0A399EXW3"/>
<accession>A0A399EXW3</accession>
<organism evidence="1 2">
    <name type="scientific">Calidithermus roseus</name>
    <dbReference type="NCBI Taxonomy" id="1644118"/>
    <lineage>
        <taxon>Bacteria</taxon>
        <taxon>Thermotogati</taxon>
        <taxon>Deinococcota</taxon>
        <taxon>Deinococci</taxon>
        <taxon>Thermales</taxon>
        <taxon>Thermaceae</taxon>
        <taxon>Calidithermus</taxon>
    </lineage>
</organism>
<proteinExistence type="predicted"/>
<comment type="caution">
    <text evidence="1">The sequence shown here is derived from an EMBL/GenBank/DDBJ whole genome shotgun (WGS) entry which is preliminary data.</text>
</comment>
<gene>
    <name evidence="1" type="primary">higB-1</name>
    <name evidence="1" type="ORF">Mrose_00681</name>
</gene>
<dbReference type="Proteomes" id="UP000265341">
    <property type="component" value="Unassembled WGS sequence"/>
</dbReference>